<dbReference type="Pfam" id="PF00078">
    <property type="entry name" value="RVT_1"/>
    <property type="match status" value="1"/>
</dbReference>
<gene>
    <name evidence="2" type="primary">RvY_14912-1</name>
    <name evidence="2" type="synonym">RvY_14912.1</name>
    <name evidence="2" type="ORF">RvY_14912</name>
</gene>
<organism evidence="2 3">
    <name type="scientific">Ramazzottius varieornatus</name>
    <name type="common">Water bear</name>
    <name type="synonym">Tardigrade</name>
    <dbReference type="NCBI Taxonomy" id="947166"/>
    <lineage>
        <taxon>Eukaryota</taxon>
        <taxon>Metazoa</taxon>
        <taxon>Ecdysozoa</taxon>
        <taxon>Tardigrada</taxon>
        <taxon>Eutardigrada</taxon>
        <taxon>Parachela</taxon>
        <taxon>Hypsibioidea</taxon>
        <taxon>Ramazzottiidae</taxon>
        <taxon>Ramazzottius</taxon>
    </lineage>
</organism>
<keyword evidence="3" id="KW-1185">Reference proteome</keyword>
<dbReference type="Proteomes" id="UP000186922">
    <property type="component" value="Unassembled WGS sequence"/>
</dbReference>
<dbReference type="PROSITE" id="PS50878">
    <property type="entry name" value="RT_POL"/>
    <property type="match status" value="1"/>
</dbReference>
<protein>
    <recommendedName>
        <fullName evidence="1">Reverse transcriptase domain-containing protein</fullName>
    </recommendedName>
</protein>
<evidence type="ECO:0000313" key="2">
    <source>
        <dbReference type="EMBL" id="GAV04658.1"/>
    </source>
</evidence>
<dbReference type="AlphaFoldDB" id="A0A1D1VXV5"/>
<dbReference type="EMBL" id="BDGG01000011">
    <property type="protein sequence ID" value="GAV04658.1"/>
    <property type="molecule type" value="Genomic_DNA"/>
</dbReference>
<name>A0A1D1VXV5_RAMVA</name>
<feature type="domain" description="Reverse transcriptase" evidence="1">
    <location>
        <begin position="1"/>
        <end position="138"/>
    </location>
</feature>
<comment type="caution">
    <text evidence="2">The sequence shown here is derived from an EMBL/GenBank/DDBJ whole genome shotgun (WGS) entry which is preliminary data.</text>
</comment>
<dbReference type="InterPro" id="IPR000477">
    <property type="entry name" value="RT_dom"/>
</dbReference>
<reference evidence="2 3" key="1">
    <citation type="journal article" date="2016" name="Nat. Commun.">
        <title>Extremotolerant tardigrade genome and improved radiotolerance of human cultured cells by tardigrade-unique protein.</title>
        <authorList>
            <person name="Hashimoto T."/>
            <person name="Horikawa D.D."/>
            <person name="Saito Y."/>
            <person name="Kuwahara H."/>
            <person name="Kozuka-Hata H."/>
            <person name="Shin-I T."/>
            <person name="Minakuchi Y."/>
            <person name="Ohishi K."/>
            <person name="Motoyama A."/>
            <person name="Aizu T."/>
            <person name="Enomoto A."/>
            <person name="Kondo K."/>
            <person name="Tanaka S."/>
            <person name="Hara Y."/>
            <person name="Koshikawa S."/>
            <person name="Sagara H."/>
            <person name="Miura T."/>
            <person name="Yokobori S."/>
            <person name="Miyagawa K."/>
            <person name="Suzuki Y."/>
            <person name="Kubo T."/>
            <person name="Oyama M."/>
            <person name="Kohara Y."/>
            <person name="Fujiyama A."/>
            <person name="Arakawa K."/>
            <person name="Katayama T."/>
            <person name="Toyoda A."/>
            <person name="Kunieda T."/>
        </authorList>
    </citation>
    <scope>NUCLEOTIDE SEQUENCE [LARGE SCALE GENOMIC DNA]</scope>
    <source>
        <strain evidence="2 3">YOKOZUNA-1</strain>
    </source>
</reference>
<dbReference type="PANTHER" id="PTHR48462:SF1">
    <property type="entry name" value="PROTEIN, PUTATIVE-RELATED"/>
    <property type="match status" value="1"/>
</dbReference>
<accession>A0A1D1VXV5</accession>
<dbReference type="PANTHER" id="PTHR48462">
    <property type="entry name" value="PROTEIN, PUTATIVE-RELATED"/>
    <property type="match status" value="1"/>
</dbReference>
<sequence>MPEFFPFVFQLYGTPSNLLYGEHSIQSARGVQKGDPLGPLLFCLLTRNLTKSLQSPFNLWYLDDATLGGDLEQVCEDLRTVVRAGAALGLELNLGKCEVFAFGGTDRECATAIAKVQIHCPGILLPQRSNLTLLGVPLFNEAIPSVLKAKRGSAELTKARFEKISSDQALFLLKNCLNIPKLLYVLRCSPTYRWTQSLHDFDDVIRRCTAKIVNIDMDDSAWRQASLPVANGGLGLRCAAKLYQSIWLLLTQHIPSCLKFVVKQTWMLPWSRRLLCGAQAVTSNLRQVCRGQSRSYGTRPPSNPAFVPC</sequence>
<proteinExistence type="predicted"/>
<dbReference type="OrthoDB" id="7433202at2759"/>
<evidence type="ECO:0000313" key="3">
    <source>
        <dbReference type="Proteomes" id="UP000186922"/>
    </source>
</evidence>
<evidence type="ECO:0000259" key="1">
    <source>
        <dbReference type="PROSITE" id="PS50878"/>
    </source>
</evidence>